<evidence type="ECO:0000313" key="11">
    <source>
        <dbReference type="EMBL" id="SHJ75580.1"/>
    </source>
</evidence>
<evidence type="ECO:0000259" key="10">
    <source>
        <dbReference type="PROSITE" id="PS51379"/>
    </source>
</evidence>
<reference evidence="11 12" key="1">
    <citation type="submission" date="2016-11" db="EMBL/GenBank/DDBJ databases">
        <authorList>
            <person name="Jaros S."/>
            <person name="Januszkiewicz K."/>
            <person name="Wedrychowicz H."/>
        </authorList>
    </citation>
    <scope>NUCLEOTIDE SEQUENCE [LARGE SCALE GENOMIC DNA]</scope>
    <source>
        <strain evidence="11 12">DSM 5091</strain>
    </source>
</reference>
<dbReference type="PANTHER" id="PTHR39163:SF1">
    <property type="entry name" value="FERREDOXIN"/>
    <property type="match status" value="1"/>
</dbReference>
<evidence type="ECO:0000313" key="12">
    <source>
        <dbReference type="Proteomes" id="UP000184171"/>
    </source>
</evidence>
<evidence type="ECO:0000256" key="5">
    <source>
        <dbReference type="ARBA" id="ARBA00022723"/>
    </source>
</evidence>
<dbReference type="Pfam" id="PF13370">
    <property type="entry name" value="Fer4_13"/>
    <property type="match status" value="1"/>
</dbReference>
<sequence length="63" mass="7024">MSKKVWVDKEQCIGCELCVNTCPGVFRLDADGKSECYDSTGDSEENIQTAIDMCPVSCIQWQD</sequence>
<dbReference type="InterPro" id="IPR052395">
    <property type="entry name" value="ET_Ferredoxin"/>
</dbReference>
<keyword evidence="8 9" id="KW-0411">Iron-sulfur</keyword>
<organism evidence="11 12">
    <name type="scientific">Malonomonas rubra DSM 5091</name>
    <dbReference type="NCBI Taxonomy" id="1122189"/>
    <lineage>
        <taxon>Bacteria</taxon>
        <taxon>Pseudomonadati</taxon>
        <taxon>Thermodesulfobacteriota</taxon>
        <taxon>Desulfuromonadia</taxon>
        <taxon>Desulfuromonadales</taxon>
        <taxon>Geopsychrobacteraceae</taxon>
        <taxon>Malonomonas</taxon>
    </lineage>
</organism>
<dbReference type="SUPFAM" id="SSF54862">
    <property type="entry name" value="4Fe-4S ferredoxins"/>
    <property type="match status" value="1"/>
</dbReference>
<dbReference type="PANTHER" id="PTHR39163">
    <property type="entry name" value="FERREDOXIN"/>
    <property type="match status" value="1"/>
</dbReference>
<evidence type="ECO:0000256" key="8">
    <source>
        <dbReference type="ARBA" id="ARBA00023014"/>
    </source>
</evidence>
<dbReference type="InterPro" id="IPR001080">
    <property type="entry name" value="3Fe4S_ferredoxin"/>
</dbReference>
<dbReference type="InterPro" id="IPR017900">
    <property type="entry name" value="4Fe4S_Fe_S_CS"/>
</dbReference>
<evidence type="ECO:0000256" key="1">
    <source>
        <dbReference type="ARBA" id="ARBA00001966"/>
    </source>
</evidence>
<dbReference type="InterPro" id="IPR017896">
    <property type="entry name" value="4Fe4S_Fe-S-bd"/>
</dbReference>
<dbReference type="Proteomes" id="UP000184171">
    <property type="component" value="Unassembled WGS sequence"/>
</dbReference>
<dbReference type="RefSeq" id="WP_072909636.1">
    <property type="nucleotide sequence ID" value="NZ_FQZT01000015.1"/>
</dbReference>
<dbReference type="PROSITE" id="PS51379">
    <property type="entry name" value="4FE4S_FER_2"/>
    <property type="match status" value="1"/>
</dbReference>
<evidence type="ECO:0000256" key="6">
    <source>
        <dbReference type="ARBA" id="ARBA00022982"/>
    </source>
</evidence>
<dbReference type="EMBL" id="FQZT01000015">
    <property type="protein sequence ID" value="SHJ75580.1"/>
    <property type="molecule type" value="Genomic_DNA"/>
</dbReference>
<dbReference type="OrthoDB" id="9803319at2"/>
<dbReference type="Gene3D" id="3.30.70.20">
    <property type="match status" value="1"/>
</dbReference>
<evidence type="ECO:0000256" key="4">
    <source>
        <dbReference type="ARBA" id="ARBA00022485"/>
    </source>
</evidence>
<comment type="cofactor">
    <cofactor evidence="1">
        <name>[4Fe-4S] cluster</name>
        <dbReference type="ChEBI" id="CHEBI:49883"/>
    </cofactor>
</comment>
<evidence type="ECO:0000256" key="2">
    <source>
        <dbReference type="ARBA" id="ARBA00003532"/>
    </source>
</evidence>
<keyword evidence="3 9" id="KW-0813">Transport</keyword>
<keyword evidence="12" id="KW-1185">Reference proteome</keyword>
<proteinExistence type="predicted"/>
<dbReference type="PROSITE" id="PS00198">
    <property type="entry name" value="4FE4S_FER_1"/>
    <property type="match status" value="1"/>
</dbReference>
<dbReference type="STRING" id="1122189.SAMN02745165_03086"/>
<evidence type="ECO:0000256" key="3">
    <source>
        <dbReference type="ARBA" id="ARBA00022448"/>
    </source>
</evidence>
<evidence type="ECO:0000256" key="7">
    <source>
        <dbReference type="ARBA" id="ARBA00023004"/>
    </source>
</evidence>
<feature type="domain" description="4Fe-4S ferredoxin-type" evidence="10">
    <location>
        <begin position="3"/>
        <end position="31"/>
    </location>
</feature>
<keyword evidence="6 9" id="KW-0249">Electron transport</keyword>
<keyword evidence="4" id="KW-0004">4Fe-4S</keyword>
<protein>
    <recommendedName>
        <fullName evidence="9">Ferredoxin</fullName>
    </recommendedName>
</protein>
<name>A0A1M6LWR0_MALRU</name>
<dbReference type="GO" id="GO:0051539">
    <property type="term" value="F:4 iron, 4 sulfur cluster binding"/>
    <property type="evidence" value="ECO:0007669"/>
    <property type="project" value="UniProtKB-KW"/>
</dbReference>
<dbReference type="GO" id="GO:0009055">
    <property type="term" value="F:electron transfer activity"/>
    <property type="evidence" value="ECO:0007669"/>
    <property type="project" value="UniProtKB-UniRule"/>
</dbReference>
<comment type="function">
    <text evidence="2 9">Ferredoxins are iron-sulfur proteins that transfer electrons in a wide variety of metabolic reactions.</text>
</comment>
<keyword evidence="7 9" id="KW-0408">Iron</keyword>
<accession>A0A1M6LWR0</accession>
<dbReference type="PRINTS" id="PR00352">
    <property type="entry name" value="3FE4SFRDOXIN"/>
</dbReference>
<evidence type="ECO:0000256" key="9">
    <source>
        <dbReference type="RuleBase" id="RU368020"/>
    </source>
</evidence>
<dbReference type="GO" id="GO:0005506">
    <property type="term" value="F:iron ion binding"/>
    <property type="evidence" value="ECO:0007669"/>
    <property type="project" value="UniProtKB-UniRule"/>
</dbReference>
<dbReference type="AlphaFoldDB" id="A0A1M6LWR0"/>
<keyword evidence="5 9" id="KW-0479">Metal-binding</keyword>
<gene>
    <name evidence="11" type="ORF">SAMN02745165_03086</name>
</gene>